<dbReference type="EMBL" id="CP024621">
    <property type="protein sequence ID" value="QHD50049.1"/>
    <property type="molecule type" value="Genomic_DNA"/>
</dbReference>
<reference evidence="1 2" key="1">
    <citation type="submission" date="2017-10" db="EMBL/GenBank/DDBJ databases">
        <title>Coral associated bacteria.</title>
        <authorList>
            <person name="Wang X."/>
        </authorList>
    </citation>
    <scope>NUCLEOTIDE SEQUENCE [LARGE SCALE GENOMIC DNA]</scope>
    <source>
        <strain evidence="1 2">SCSIO 43005</strain>
    </source>
</reference>
<organism evidence="1 2">
    <name type="scientific">Vreelandella aquamarina</name>
    <dbReference type="NCBI Taxonomy" id="77097"/>
    <lineage>
        <taxon>Bacteria</taxon>
        <taxon>Pseudomonadati</taxon>
        <taxon>Pseudomonadota</taxon>
        <taxon>Gammaproteobacteria</taxon>
        <taxon>Oceanospirillales</taxon>
        <taxon>Halomonadaceae</taxon>
        <taxon>Vreelandella</taxon>
    </lineage>
</organism>
<dbReference type="Proteomes" id="UP000463949">
    <property type="component" value="Chromosome"/>
</dbReference>
<dbReference type="Pfam" id="PF22758">
    <property type="entry name" value="Phage_cement"/>
    <property type="match status" value="1"/>
</dbReference>
<sequence length="62" mass="6720">MVGVNADGAVVNGAGTRFAGIALHTHTKIDNYDQYDDVSVLTRGLAWCVVTDAGTGDRWRRR</sequence>
<dbReference type="KEGG" id="hmd:CTT34_10285"/>
<dbReference type="AlphaFoldDB" id="A0A857GLA2"/>
<evidence type="ECO:0000313" key="1">
    <source>
        <dbReference type="EMBL" id="QHD50049.1"/>
    </source>
</evidence>
<protein>
    <submittedName>
        <fullName evidence="1">Uncharacterized protein</fullName>
    </submittedName>
</protein>
<evidence type="ECO:0000313" key="2">
    <source>
        <dbReference type="Proteomes" id="UP000463949"/>
    </source>
</evidence>
<dbReference type="InterPro" id="IPR054438">
    <property type="entry name" value="Struct_cement_gp24/gp6"/>
</dbReference>
<proteinExistence type="predicted"/>
<gene>
    <name evidence="1" type="ORF">CTT34_10285</name>
</gene>
<name>A0A857GLA2_9GAMM</name>
<accession>A0A857GLA2</accession>